<keyword evidence="4 7" id="KW-0472">Membrane</keyword>
<keyword evidence="10" id="KW-1185">Reference proteome</keyword>
<dbReference type="OrthoDB" id="4065610at2759"/>
<feature type="compositionally biased region" description="Acidic residues" evidence="6">
    <location>
        <begin position="13"/>
        <end position="26"/>
    </location>
</feature>
<dbReference type="STRING" id="683960.A0A1E3NW14"/>
<dbReference type="RefSeq" id="XP_019036568.1">
    <property type="nucleotide sequence ID" value="XM_019180484.1"/>
</dbReference>
<feature type="transmembrane region" description="Helical" evidence="7">
    <location>
        <begin position="104"/>
        <end position="124"/>
    </location>
</feature>
<dbReference type="PANTHER" id="PTHR12911">
    <property type="entry name" value="SAD1/UNC-84-LIKE PROTEIN-RELATED"/>
    <property type="match status" value="1"/>
</dbReference>
<gene>
    <name evidence="9" type="ORF">WICANDRAFT_106891</name>
</gene>
<feature type="compositionally biased region" description="Polar residues" evidence="6">
    <location>
        <begin position="1"/>
        <end position="12"/>
    </location>
</feature>
<dbReference type="Proteomes" id="UP000094112">
    <property type="component" value="Unassembled WGS sequence"/>
</dbReference>
<evidence type="ECO:0000256" key="1">
    <source>
        <dbReference type="ARBA" id="ARBA00004370"/>
    </source>
</evidence>
<evidence type="ECO:0000313" key="10">
    <source>
        <dbReference type="Proteomes" id="UP000094112"/>
    </source>
</evidence>
<reference evidence="9 10" key="1">
    <citation type="journal article" date="2016" name="Proc. Natl. Acad. Sci. U.S.A.">
        <title>Comparative genomics of biotechnologically important yeasts.</title>
        <authorList>
            <person name="Riley R."/>
            <person name="Haridas S."/>
            <person name="Wolfe K.H."/>
            <person name="Lopes M.R."/>
            <person name="Hittinger C.T."/>
            <person name="Goeker M."/>
            <person name="Salamov A.A."/>
            <person name="Wisecaver J.H."/>
            <person name="Long T.M."/>
            <person name="Calvey C.H."/>
            <person name="Aerts A.L."/>
            <person name="Barry K.W."/>
            <person name="Choi C."/>
            <person name="Clum A."/>
            <person name="Coughlan A.Y."/>
            <person name="Deshpande S."/>
            <person name="Douglass A.P."/>
            <person name="Hanson S.J."/>
            <person name="Klenk H.-P."/>
            <person name="LaButti K.M."/>
            <person name="Lapidus A."/>
            <person name="Lindquist E.A."/>
            <person name="Lipzen A.M."/>
            <person name="Meier-Kolthoff J.P."/>
            <person name="Ohm R.A."/>
            <person name="Otillar R.P."/>
            <person name="Pangilinan J.L."/>
            <person name="Peng Y."/>
            <person name="Rokas A."/>
            <person name="Rosa C.A."/>
            <person name="Scheuner C."/>
            <person name="Sibirny A.A."/>
            <person name="Slot J.C."/>
            <person name="Stielow J.B."/>
            <person name="Sun H."/>
            <person name="Kurtzman C.P."/>
            <person name="Blackwell M."/>
            <person name="Grigoriev I.V."/>
            <person name="Jeffries T.W."/>
        </authorList>
    </citation>
    <scope>NUCLEOTIDE SEQUENCE [LARGE SCALE GENOMIC DNA]</scope>
    <source>
        <strain evidence="10">ATCC 58044 / CBS 1984 / NCYC 433 / NRRL Y-366-8</strain>
    </source>
</reference>
<feature type="coiled-coil region" evidence="5">
    <location>
        <begin position="181"/>
        <end position="208"/>
    </location>
</feature>
<keyword evidence="5" id="KW-0175">Coiled coil</keyword>
<dbReference type="GeneID" id="30197730"/>
<feature type="region of interest" description="Disordered" evidence="6">
    <location>
        <begin position="1"/>
        <end position="26"/>
    </location>
</feature>
<dbReference type="AlphaFoldDB" id="A0A1E3NW14"/>
<dbReference type="Gene3D" id="2.60.120.260">
    <property type="entry name" value="Galactose-binding domain-like"/>
    <property type="match status" value="1"/>
</dbReference>
<dbReference type="GO" id="GO:0034993">
    <property type="term" value="C:meiotic nuclear membrane microtubule tethering complex"/>
    <property type="evidence" value="ECO:0007669"/>
    <property type="project" value="TreeGrafter"/>
</dbReference>
<evidence type="ECO:0000313" key="9">
    <source>
        <dbReference type="EMBL" id="ODQ57361.1"/>
    </source>
</evidence>
<evidence type="ECO:0000256" key="3">
    <source>
        <dbReference type="ARBA" id="ARBA00022989"/>
    </source>
</evidence>
<dbReference type="EMBL" id="KV454213">
    <property type="protein sequence ID" value="ODQ57361.1"/>
    <property type="molecule type" value="Genomic_DNA"/>
</dbReference>
<comment type="subcellular location">
    <subcellularLocation>
        <location evidence="1">Membrane</location>
    </subcellularLocation>
</comment>
<evidence type="ECO:0000256" key="4">
    <source>
        <dbReference type="ARBA" id="ARBA00023136"/>
    </source>
</evidence>
<protein>
    <recommendedName>
        <fullName evidence="8">SUN domain-containing protein</fullName>
    </recommendedName>
</protein>
<name>A0A1E3NW14_WICAA</name>
<dbReference type="InterPro" id="IPR012919">
    <property type="entry name" value="SUN_dom"/>
</dbReference>
<dbReference type="InterPro" id="IPR045119">
    <property type="entry name" value="SUN1-5"/>
</dbReference>
<evidence type="ECO:0000259" key="8">
    <source>
        <dbReference type="PROSITE" id="PS51469"/>
    </source>
</evidence>
<evidence type="ECO:0000256" key="6">
    <source>
        <dbReference type="SAM" id="MobiDB-lite"/>
    </source>
</evidence>
<evidence type="ECO:0000256" key="2">
    <source>
        <dbReference type="ARBA" id="ARBA00022692"/>
    </source>
</evidence>
<accession>A0A1E3NW14</accession>
<keyword evidence="3 7" id="KW-1133">Transmembrane helix</keyword>
<dbReference type="PANTHER" id="PTHR12911:SF8">
    <property type="entry name" value="KLAROID PROTEIN-RELATED"/>
    <property type="match status" value="1"/>
</dbReference>
<dbReference type="Pfam" id="PF07738">
    <property type="entry name" value="Sad1_UNC"/>
    <property type="match status" value="1"/>
</dbReference>
<proteinExistence type="predicted"/>
<evidence type="ECO:0000256" key="7">
    <source>
        <dbReference type="SAM" id="Phobius"/>
    </source>
</evidence>
<organism evidence="9 10">
    <name type="scientific">Wickerhamomyces anomalus (strain ATCC 58044 / CBS 1984 / NCYC 433 / NRRL Y-366-8)</name>
    <name type="common">Yeast</name>
    <name type="synonym">Hansenula anomala</name>
    <dbReference type="NCBI Taxonomy" id="683960"/>
    <lineage>
        <taxon>Eukaryota</taxon>
        <taxon>Fungi</taxon>
        <taxon>Dikarya</taxon>
        <taxon>Ascomycota</taxon>
        <taxon>Saccharomycotina</taxon>
        <taxon>Saccharomycetes</taxon>
        <taxon>Phaffomycetales</taxon>
        <taxon>Wickerhamomycetaceae</taxon>
        <taxon>Wickerhamomyces</taxon>
    </lineage>
</organism>
<dbReference type="GO" id="GO:0043495">
    <property type="term" value="F:protein-membrane adaptor activity"/>
    <property type="evidence" value="ECO:0007669"/>
    <property type="project" value="TreeGrafter"/>
</dbReference>
<sequence length="559" mass="64814">MSKSFQFSTDALTNDDDVGEDIESEYDINPSLLNAKYSGFKKQYEEEEEEEEEESDNDYDDSTIDDVKETMYTGDINAIDEGDDDVNYYLKSTLRIIYKVKQNWIKILLYFLLFITNLGIISYFNSNNGGSGVGDHNDIINIRNFGDLTKNIQHLQYQINEINQKQKTKLHEFKNYLDLKLDEFSLNFKKIDKDIEDLKRENNKILDRVNKINIGDIEISNDKLPILLDEHNNIKVIPEFSSFLQKKIQDIIDGEINGSKFKLNYKSFIENHVEDIINSKVGFMNKEEILSLITLQFQENKKKLINEIKSLTRVNNIPQKLVETVKVKKPNGKINYGQAISGARIINYLTSKTFKPRFKKGLWDILGLNSNHDDSNEVEIYENTSPFIVLTSDEGYWRSSQIENTQLSIKFLEPIYMNEFQYCHGDVLNGGIITSCPKHLSLYVQMEGGEAMGDEEIQGHFKISEMVYDVNKSEQEEQGFEIPEEVQRKLVKSVIIVAKDNYGNEFYTSFHKFKVYGMTKFDLYSVKKILNNDEIDDAIKRQYQANGVKSFGDDRVVYS</sequence>
<feature type="domain" description="SUN" evidence="8">
    <location>
        <begin position="342"/>
        <end position="520"/>
    </location>
</feature>
<feature type="region of interest" description="Disordered" evidence="6">
    <location>
        <begin position="40"/>
        <end position="63"/>
    </location>
</feature>
<evidence type="ECO:0000256" key="5">
    <source>
        <dbReference type="SAM" id="Coils"/>
    </source>
</evidence>
<dbReference type="PROSITE" id="PS51469">
    <property type="entry name" value="SUN"/>
    <property type="match status" value="1"/>
</dbReference>
<keyword evidence="2 7" id="KW-0812">Transmembrane</keyword>
<feature type="compositionally biased region" description="Acidic residues" evidence="6">
    <location>
        <begin position="45"/>
        <end position="63"/>
    </location>
</feature>